<dbReference type="InterPro" id="IPR004176">
    <property type="entry name" value="Clp_R_N"/>
</dbReference>
<accession>A0ABU9X767</accession>
<comment type="caution">
    <text evidence="11">The sequence shown here is derived from an EMBL/GenBank/DDBJ whole genome shotgun (WGS) entry which is preliminary data.</text>
</comment>
<keyword evidence="4 7" id="KW-0067">ATP-binding</keyword>
<dbReference type="InterPro" id="IPR003593">
    <property type="entry name" value="AAA+_ATPase"/>
</dbReference>
<feature type="compositionally biased region" description="Polar residues" evidence="9">
    <location>
        <begin position="945"/>
        <end position="978"/>
    </location>
</feature>
<dbReference type="InterPro" id="IPR019489">
    <property type="entry name" value="Clp_ATPase_C"/>
</dbReference>
<feature type="domain" description="Clp R" evidence="10">
    <location>
        <begin position="8"/>
        <end position="159"/>
    </location>
</feature>
<dbReference type="Pfam" id="PF17871">
    <property type="entry name" value="AAA_lid_9"/>
    <property type="match status" value="1"/>
</dbReference>
<reference evidence="11 12" key="1">
    <citation type="submission" date="2024-05" db="EMBL/GenBank/DDBJ databases">
        <authorList>
            <person name="Kim H.-Y."/>
            <person name="Kim E."/>
            <person name="Cai Y."/>
            <person name="Yang S.-M."/>
            <person name="Lee W."/>
        </authorList>
    </citation>
    <scope>NUCLEOTIDE SEQUENCE [LARGE SCALE GENOMIC DNA]</scope>
    <source>
        <strain evidence="11 12">FBL11</strain>
    </source>
</reference>
<gene>
    <name evidence="11" type="primary">tssH</name>
    <name evidence="11" type="synonym">clpV</name>
    <name evidence="11" type="ORF">AAIR29_02955</name>
</gene>
<evidence type="ECO:0000256" key="4">
    <source>
        <dbReference type="ARBA" id="ARBA00022840"/>
    </source>
</evidence>
<keyword evidence="3 7" id="KW-0547">Nucleotide-binding</keyword>
<dbReference type="SUPFAM" id="SSF52540">
    <property type="entry name" value="P-loop containing nucleoside triphosphate hydrolases"/>
    <property type="match status" value="2"/>
</dbReference>
<dbReference type="InterPro" id="IPR001270">
    <property type="entry name" value="ClpA/B"/>
</dbReference>
<dbReference type="SMART" id="SM00382">
    <property type="entry name" value="AAA"/>
    <property type="match status" value="2"/>
</dbReference>
<feature type="compositionally biased region" description="Basic residues" evidence="9">
    <location>
        <begin position="990"/>
        <end position="1001"/>
    </location>
</feature>
<evidence type="ECO:0000256" key="7">
    <source>
        <dbReference type="RuleBase" id="RU004432"/>
    </source>
</evidence>
<comment type="similarity">
    <text evidence="1 7">Belongs to the ClpA/ClpB family.</text>
</comment>
<evidence type="ECO:0000256" key="9">
    <source>
        <dbReference type="SAM" id="MobiDB-lite"/>
    </source>
</evidence>
<dbReference type="InterPro" id="IPR041546">
    <property type="entry name" value="ClpA/ClpB_AAA_lid"/>
</dbReference>
<dbReference type="CDD" id="cd19499">
    <property type="entry name" value="RecA-like_ClpB_Hsp104-like"/>
    <property type="match status" value="1"/>
</dbReference>
<dbReference type="Pfam" id="PF07724">
    <property type="entry name" value="AAA_2"/>
    <property type="match status" value="1"/>
</dbReference>
<dbReference type="RefSeq" id="WP_299216530.1">
    <property type="nucleotide sequence ID" value="NZ_JBDGHN010000002.1"/>
</dbReference>
<dbReference type="InterPro" id="IPR017729">
    <property type="entry name" value="ATPase_T6SS_ClpV1"/>
</dbReference>
<dbReference type="SMART" id="SM01086">
    <property type="entry name" value="ClpB_D2-small"/>
    <property type="match status" value="1"/>
</dbReference>
<proteinExistence type="inferred from homology"/>
<dbReference type="Pfam" id="PF02861">
    <property type="entry name" value="Clp_N"/>
    <property type="match status" value="1"/>
</dbReference>
<sequence>MSQLKAVITRLSPSCRQCLQQAARLCINNGHREVDTIHLLHELIATPHNDVDQILKVSKINQQLLLSQLADLLTGFGQAAGSTPVFSQGLMALLEDAWELASSLHGQSENKNSPLEIRSGHILLVLLTYERYQSLLKTLPEQLQYIDRFTLKDDYDRQCSSSTEGSGSVKSDKAALSENANFGSSKSDGSKFDGTDSDNSQDQSDISQTTPALDKYTYDLTAKARAEQIDPVIGREFEIHQLIDILIRRRQNNPILTGEAGVGKTAVVEGLAQKIVAGYVPDQLKDVTIRSLDMGLLQAGASVKGEFENRLKQVIEEVQASLHPIILFIDEAHTLIGAGGQAGQNDAANLLKPALARGELRTIAATTWSEYKKYFEKDAALSRRFQVVKVDEPDIDTAVAMIRGLSAKMQAHFGILIDDDALQAAVELSARYISDRQLPDKAVSVLDTAAARVSLSKTAMPNQLDRLKAKGIQLEQHINNLGQQLERIGGVDEKEKVSQQIAILDEQRQTNQQSISDMTSRWQEQRQLNDQLDALNQQLNGELDDSDTLNAKARLEKQAEYQNIEQQLKQVQEAERLIHAVLDRQVIKQIISDWTGIPLTDMAGNEKNHILTLAETLQERVIGQDHAVAAIVKRIHTAKARLDDPNRPQGVFLLVGPSGVGKTETALALSEVLYGGERNLITINLSEYQEAHSVASLKGSPPGYVGYGEGGVLTEAIRRRPYSVLLLDEVEKAHPDVLDLFYQVFDKGVMEDSEGRLIDFKNTLILLTSNIGSSAIMQQCINTDPTVTDFSLPDSDSLRQAINPHLYKAFKPAFLGRLTVIPYYPLTDDALAEIIRLKLDKITGRIRDNYDVPCIVDSEVIELILSRCHEVDSGARNADAIISHTLLPQLAGQLLAHDDSQSVLKKITVCVDENDNFAYRLDCDAIVALNQMAQHSEDETDANSDTENTTNLNSKGQLESSSNDQVNTAATKQLTAKQVASKKTSTNKATTKKTPAKKTATKKITEEDLS</sequence>
<dbReference type="PROSITE" id="PS51903">
    <property type="entry name" value="CLP_R"/>
    <property type="match status" value="1"/>
</dbReference>
<feature type="compositionally biased region" description="Low complexity" evidence="9">
    <location>
        <begin position="160"/>
        <end position="169"/>
    </location>
</feature>
<dbReference type="InterPro" id="IPR036628">
    <property type="entry name" value="Clp_N_dom_sf"/>
</dbReference>
<protein>
    <submittedName>
        <fullName evidence="11">Type VI secretion system ATPase TssH</fullName>
    </submittedName>
</protein>
<dbReference type="EMBL" id="JBDGHN010000002">
    <property type="protein sequence ID" value="MEN2750586.1"/>
    <property type="molecule type" value="Genomic_DNA"/>
</dbReference>
<evidence type="ECO:0000313" key="12">
    <source>
        <dbReference type="Proteomes" id="UP001461960"/>
    </source>
</evidence>
<keyword evidence="8" id="KW-0175">Coiled coil</keyword>
<dbReference type="Gene3D" id="1.10.1780.10">
    <property type="entry name" value="Clp, N-terminal domain"/>
    <property type="match status" value="1"/>
</dbReference>
<dbReference type="InterPro" id="IPR018368">
    <property type="entry name" value="ClpA/B_CS1"/>
</dbReference>
<dbReference type="SUPFAM" id="SSF81923">
    <property type="entry name" value="Double Clp-N motif"/>
    <property type="match status" value="1"/>
</dbReference>
<dbReference type="PANTHER" id="PTHR11638:SF184">
    <property type="entry name" value="ATPASE WITH CHAPERONE ACTIVITY"/>
    <property type="match status" value="1"/>
</dbReference>
<evidence type="ECO:0000256" key="6">
    <source>
        <dbReference type="PROSITE-ProRule" id="PRU01251"/>
    </source>
</evidence>
<dbReference type="Gene3D" id="1.10.8.60">
    <property type="match status" value="1"/>
</dbReference>
<dbReference type="InterPro" id="IPR028299">
    <property type="entry name" value="ClpA/B_CS2"/>
</dbReference>
<evidence type="ECO:0000256" key="2">
    <source>
        <dbReference type="ARBA" id="ARBA00022737"/>
    </source>
</evidence>
<feature type="compositionally biased region" description="Low complexity" evidence="9">
    <location>
        <begin position="197"/>
        <end position="210"/>
    </location>
</feature>
<dbReference type="PANTHER" id="PTHR11638">
    <property type="entry name" value="ATP-DEPENDENT CLP PROTEASE"/>
    <property type="match status" value="1"/>
</dbReference>
<dbReference type="CDD" id="cd00009">
    <property type="entry name" value="AAA"/>
    <property type="match status" value="1"/>
</dbReference>
<evidence type="ECO:0000256" key="8">
    <source>
        <dbReference type="SAM" id="Coils"/>
    </source>
</evidence>
<evidence type="ECO:0000256" key="5">
    <source>
        <dbReference type="ARBA" id="ARBA00023186"/>
    </source>
</evidence>
<feature type="region of interest" description="Disordered" evidence="9">
    <location>
        <begin position="934"/>
        <end position="1010"/>
    </location>
</feature>
<dbReference type="InterPro" id="IPR027417">
    <property type="entry name" value="P-loop_NTPase"/>
</dbReference>
<feature type="coiled-coil region" evidence="8">
    <location>
        <begin position="525"/>
        <end position="584"/>
    </location>
</feature>
<dbReference type="PROSITE" id="PS00871">
    <property type="entry name" value="CLPAB_2"/>
    <property type="match status" value="1"/>
</dbReference>
<dbReference type="Proteomes" id="UP001461960">
    <property type="component" value="Unassembled WGS sequence"/>
</dbReference>
<dbReference type="Pfam" id="PF10431">
    <property type="entry name" value="ClpB_D2-small"/>
    <property type="match status" value="1"/>
</dbReference>
<evidence type="ECO:0000259" key="10">
    <source>
        <dbReference type="PROSITE" id="PS51903"/>
    </source>
</evidence>
<dbReference type="NCBIfam" id="TIGR03345">
    <property type="entry name" value="VI_ClpV1"/>
    <property type="match status" value="1"/>
</dbReference>
<dbReference type="PROSITE" id="PS00870">
    <property type="entry name" value="CLPAB_1"/>
    <property type="match status" value="1"/>
</dbReference>
<dbReference type="PRINTS" id="PR00300">
    <property type="entry name" value="CLPPROTEASEA"/>
</dbReference>
<evidence type="ECO:0000256" key="1">
    <source>
        <dbReference type="ARBA" id="ARBA00008675"/>
    </source>
</evidence>
<feature type="region of interest" description="Disordered" evidence="9">
    <location>
        <begin position="160"/>
        <end position="210"/>
    </location>
</feature>
<keyword evidence="12" id="KW-1185">Reference proteome</keyword>
<dbReference type="Pfam" id="PF00004">
    <property type="entry name" value="AAA"/>
    <property type="match status" value="1"/>
</dbReference>
<name>A0ABU9X767_9GAMM</name>
<organism evidence="11 12">
    <name type="scientific">Psychrobacter saeujeotis</name>
    <dbReference type="NCBI Taxonomy" id="3143436"/>
    <lineage>
        <taxon>Bacteria</taxon>
        <taxon>Pseudomonadati</taxon>
        <taxon>Pseudomonadota</taxon>
        <taxon>Gammaproteobacteria</taxon>
        <taxon>Moraxellales</taxon>
        <taxon>Moraxellaceae</taxon>
        <taxon>Psychrobacter</taxon>
    </lineage>
</organism>
<evidence type="ECO:0000313" key="11">
    <source>
        <dbReference type="EMBL" id="MEN2750586.1"/>
    </source>
</evidence>
<dbReference type="InterPro" id="IPR050130">
    <property type="entry name" value="ClpA_ClpB"/>
</dbReference>
<evidence type="ECO:0000256" key="3">
    <source>
        <dbReference type="ARBA" id="ARBA00022741"/>
    </source>
</evidence>
<dbReference type="Gene3D" id="3.40.50.300">
    <property type="entry name" value="P-loop containing nucleotide triphosphate hydrolases"/>
    <property type="match status" value="3"/>
</dbReference>
<dbReference type="InterPro" id="IPR003959">
    <property type="entry name" value="ATPase_AAA_core"/>
</dbReference>
<keyword evidence="2 6" id="KW-0677">Repeat</keyword>
<keyword evidence="5 7" id="KW-0143">Chaperone</keyword>